<feature type="transmembrane region" description="Helical" evidence="1">
    <location>
        <begin position="63"/>
        <end position="80"/>
    </location>
</feature>
<gene>
    <name evidence="2" type="ORF">LMG1861_04774</name>
</gene>
<protein>
    <submittedName>
        <fullName evidence="2">Uncharacterized protein</fullName>
    </submittedName>
</protein>
<dbReference type="AlphaFoldDB" id="A0A6S7EI76"/>
<evidence type="ECO:0000313" key="3">
    <source>
        <dbReference type="Proteomes" id="UP000494105"/>
    </source>
</evidence>
<accession>A0A6S7EI76</accession>
<proteinExistence type="predicted"/>
<evidence type="ECO:0000313" key="2">
    <source>
        <dbReference type="EMBL" id="CAB3910315.1"/>
    </source>
</evidence>
<organism evidence="2 3">
    <name type="scientific">Achromobacter piechaudii</name>
    <dbReference type="NCBI Taxonomy" id="72556"/>
    <lineage>
        <taxon>Bacteria</taxon>
        <taxon>Pseudomonadati</taxon>
        <taxon>Pseudomonadota</taxon>
        <taxon>Betaproteobacteria</taxon>
        <taxon>Burkholderiales</taxon>
        <taxon>Alcaligenaceae</taxon>
        <taxon>Achromobacter</taxon>
    </lineage>
</organism>
<dbReference type="Proteomes" id="UP000494105">
    <property type="component" value="Unassembled WGS sequence"/>
</dbReference>
<keyword evidence="1" id="KW-0812">Transmembrane</keyword>
<keyword evidence="1" id="KW-1133">Transmembrane helix</keyword>
<keyword evidence="1" id="KW-0472">Membrane</keyword>
<reference evidence="2 3" key="1">
    <citation type="submission" date="2020-04" db="EMBL/GenBank/DDBJ databases">
        <authorList>
            <person name="De Canck E."/>
        </authorList>
    </citation>
    <scope>NUCLEOTIDE SEQUENCE [LARGE SCALE GENOMIC DNA]</scope>
    <source>
        <strain evidence="2 3">LMG 1861</strain>
    </source>
</reference>
<name>A0A6S7EI76_9BURK</name>
<dbReference type="RefSeq" id="WP_175129814.1">
    <property type="nucleotide sequence ID" value="NZ_CADILD010000003.1"/>
</dbReference>
<dbReference type="EMBL" id="CADILD010000003">
    <property type="protein sequence ID" value="CAB3910315.1"/>
    <property type="molecule type" value="Genomic_DNA"/>
</dbReference>
<evidence type="ECO:0000256" key="1">
    <source>
        <dbReference type="SAM" id="Phobius"/>
    </source>
</evidence>
<sequence length="81" mass="8991">MLRNLGWSFSSVVALICGVATAWLHWWVVMHLGLWPYIVFELLPGLPGVGFGIYAIHQDSSKIAWVGLVLSLSPLVTWLSI</sequence>
<feature type="transmembrane region" description="Helical" evidence="1">
    <location>
        <begin position="7"/>
        <end position="28"/>
    </location>
</feature>
<feature type="transmembrane region" description="Helical" evidence="1">
    <location>
        <begin position="34"/>
        <end position="56"/>
    </location>
</feature>